<reference evidence="1 2" key="1">
    <citation type="journal article" date="2016" name="Sci. Rep.">
        <title>The Dendrobium catenatum Lindl. genome sequence provides insights into polysaccharide synthase, floral development and adaptive evolution.</title>
        <authorList>
            <person name="Zhang G.Q."/>
            <person name="Xu Q."/>
            <person name="Bian C."/>
            <person name="Tsai W.C."/>
            <person name="Yeh C.M."/>
            <person name="Liu K.W."/>
            <person name="Yoshida K."/>
            <person name="Zhang L.S."/>
            <person name="Chang S.B."/>
            <person name="Chen F."/>
            <person name="Shi Y."/>
            <person name="Su Y.Y."/>
            <person name="Zhang Y.Q."/>
            <person name="Chen L.J."/>
            <person name="Yin Y."/>
            <person name="Lin M."/>
            <person name="Huang H."/>
            <person name="Deng H."/>
            <person name="Wang Z.W."/>
            <person name="Zhu S.L."/>
            <person name="Zhao X."/>
            <person name="Deng C."/>
            <person name="Niu S.C."/>
            <person name="Huang J."/>
            <person name="Wang M."/>
            <person name="Liu G.H."/>
            <person name="Yang H.J."/>
            <person name="Xiao X.J."/>
            <person name="Hsiao Y.Y."/>
            <person name="Wu W.L."/>
            <person name="Chen Y.Y."/>
            <person name="Mitsuda N."/>
            <person name="Ohme-Takagi M."/>
            <person name="Luo Y.B."/>
            <person name="Van de Peer Y."/>
            <person name="Liu Z.J."/>
        </authorList>
    </citation>
    <scope>NUCLEOTIDE SEQUENCE [LARGE SCALE GENOMIC DNA]</scope>
    <source>
        <tissue evidence="1">The whole plant</tissue>
    </source>
</reference>
<proteinExistence type="predicted"/>
<name>A0A2I0WM12_9ASPA</name>
<organism evidence="1 2">
    <name type="scientific">Dendrobium catenatum</name>
    <dbReference type="NCBI Taxonomy" id="906689"/>
    <lineage>
        <taxon>Eukaryota</taxon>
        <taxon>Viridiplantae</taxon>
        <taxon>Streptophyta</taxon>
        <taxon>Embryophyta</taxon>
        <taxon>Tracheophyta</taxon>
        <taxon>Spermatophyta</taxon>
        <taxon>Magnoliopsida</taxon>
        <taxon>Liliopsida</taxon>
        <taxon>Asparagales</taxon>
        <taxon>Orchidaceae</taxon>
        <taxon>Epidendroideae</taxon>
        <taxon>Malaxideae</taxon>
        <taxon>Dendrobiinae</taxon>
        <taxon>Dendrobium</taxon>
    </lineage>
</organism>
<dbReference type="EMBL" id="KZ502537">
    <property type="protein sequence ID" value="PKU76696.1"/>
    <property type="molecule type" value="Genomic_DNA"/>
</dbReference>
<keyword evidence="2" id="KW-1185">Reference proteome</keyword>
<evidence type="ECO:0000313" key="2">
    <source>
        <dbReference type="Proteomes" id="UP000233837"/>
    </source>
</evidence>
<protein>
    <submittedName>
        <fullName evidence="1">Uncharacterized protein</fullName>
    </submittedName>
</protein>
<dbReference type="Proteomes" id="UP000233837">
    <property type="component" value="Unassembled WGS sequence"/>
</dbReference>
<dbReference type="AlphaFoldDB" id="A0A2I0WM12"/>
<accession>A0A2I0WM12</accession>
<gene>
    <name evidence="1" type="ORF">MA16_Dca001301</name>
</gene>
<evidence type="ECO:0000313" key="1">
    <source>
        <dbReference type="EMBL" id="PKU76696.1"/>
    </source>
</evidence>
<reference evidence="1 2" key="2">
    <citation type="journal article" date="2017" name="Nature">
        <title>The Apostasia genome and the evolution of orchids.</title>
        <authorList>
            <person name="Zhang G.Q."/>
            <person name="Liu K.W."/>
            <person name="Li Z."/>
            <person name="Lohaus R."/>
            <person name="Hsiao Y.Y."/>
            <person name="Niu S.C."/>
            <person name="Wang J.Y."/>
            <person name="Lin Y.C."/>
            <person name="Xu Q."/>
            <person name="Chen L.J."/>
            <person name="Yoshida K."/>
            <person name="Fujiwara S."/>
            <person name="Wang Z.W."/>
            <person name="Zhang Y.Q."/>
            <person name="Mitsuda N."/>
            <person name="Wang M."/>
            <person name="Liu G.H."/>
            <person name="Pecoraro L."/>
            <person name="Huang H.X."/>
            <person name="Xiao X.J."/>
            <person name="Lin M."/>
            <person name="Wu X.Y."/>
            <person name="Wu W.L."/>
            <person name="Chen Y.Y."/>
            <person name="Chang S.B."/>
            <person name="Sakamoto S."/>
            <person name="Ohme-Takagi M."/>
            <person name="Yagi M."/>
            <person name="Zeng S.J."/>
            <person name="Shen C.Y."/>
            <person name="Yeh C.M."/>
            <person name="Luo Y.B."/>
            <person name="Tsai W.C."/>
            <person name="Van de Peer Y."/>
            <person name="Liu Z.J."/>
        </authorList>
    </citation>
    <scope>NUCLEOTIDE SEQUENCE [LARGE SCALE GENOMIC DNA]</scope>
    <source>
        <tissue evidence="1">The whole plant</tissue>
    </source>
</reference>
<sequence>MAMNCGAGSPTSEDLLNLSGLLNFDWFNDSSSPLSSDLLFSSFNYSSLHPIFGNSASLTSPCGLEQARDLVLEDEGASRDGDYVFREKLAA</sequence>